<dbReference type="RefSeq" id="WP_220220030.1">
    <property type="nucleotide sequence ID" value="NZ_CP048268.1"/>
</dbReference>
<feature type="region of interest" description="Disordered" evidence="1">
    <location>
        <begin position="62"/>
        <end position="112"/>
    </location>
</feature>
<protein>
    <submittedName>
        <fullName evidence="4">BspA family leucine-rich repeat surface protein</fullName>
    </submittedName>
</protein>
<dbReference type="InterPro" id="IPR005046">
    <property type="entry name" value="DUF285"/>
</dbReference>
<feature type="domain" description="Mub B2-like" evidence="3">
    <location>
        <begin position="577"/>
        <end position="668"/>
    </location>
</feature>
<dbReference type="NCBIfam" id="TIGR02167">
    <property type="entry name" value="Liste_lipo_26"/>
    <property type="match status" value="4"/>
</dbReference>
<dbReference type="Pfam" id="PF03382">
    <property type="entry name" value="DUF285"/>
    <property type="match status" value="1"/>
</dbReference>
<evidence type="ECO:0000313" key="4">
    <source>
        <dbReference type="EMBL" id="QYN53290.1"/>
    </source>
</evidence>
<dbReference type="InterPro" id="IPR053139">
    <property type="entry name" value="Surface_bspA-like"/>
</dbReference>
<organism evidence="4 5">
    <name type="scientific">Lactobacillus panisapium</name>
    <dbReference type="NCBI Taxonomy" id="2012495"/>
    <lineage>
        <taxon>Bacteria</taxon>
        <taxon>Bacillati</taxon>
        <taxon>Bacillota</taxon>
        <taxon>Bacilli</taxon>
        <taxon>Lactobacillales</taxon>
        <taxon>Lactobacillaceae</taxon>
        <taxon>Lactobacillus</taxon>
    </lineage>
</organism>
<evidence type="ECO:0000256" key="1">
    <source>
        <dbReference type="SAM" id="MobiDB-lite"/>
    </source>
</evidence>
<dbReference type="PANTHER" id="PTHR45661:SF3">
    <property type="entry name" value="IG-LIKE DOMAIN-CONTAINING PROTEIN"/>
    <property type="match status" value="1"/>
</dbReference>
<proteinExistence type="predicted"/>
<dbReference type="Pfam" id="PF17966">
    <property type="entry name" value="Muc_B2"/>
    <property type="match status" value="2"/>
</dbReference>
<accession>A0ABX8W690</accession>
<keyword evidence="5" id="KW-1185">Reference proteome</keyword>
<dbReference type="InterPro" id="IPR032675">
    <property type="entry name" value="LRR_dom_sf"/>
</dbReference>
<dbReference type="Gene3D" id="2.60.40.4300">
    <property type="match status" value="2"/>
</dbReference>
<name>A0ABX8W690_9LACO</name>
<evidence type="ECO:0000313" key="5">
    <source>
        <dbReference type="Proteomes" id="UP000826550"/>
    </source>
</evidence>
<dbReference type="Proteomes" id="UP000826550">
    <property type="component" value="Chromosome"/>
</dbReference>
<dbReference type="InterPro" id="IPR041495">
    <property type="entry name" value="Mub_B2"/>
</dbReference>
<sequence length="669" mass="73399">MKNNKKKGLIVSSTVVGLVCGLALTQQQAKAATVDSANEQSSTIVQAPKADKEVRLSTLSANVNSNDKTNADDSSTANTIENQPTATNGKDTDLNVSASNEEANKQTPTTKAATTPELIDQGIEGTSKWEFKKESNDYVLYIHEGAIYDIPSRDNRITKIVIDPGVKSDSTLQFGYLENLTTIEGLSNIDTSKWTYMSGMFQGCKSLTSLDLSHFDTSNVTTISQMFAGCSSLKSLDLSNFNTSNFVNLQWMFQNCTSLENLNLSGWVLPNAGDMQYMFSGCSSLKTLDLSSLKAPNAFYLNNLFDGCTSLTSLDLRNLKIRDSYIPMNNMFLDCKNLNHLVLGTKVLFPQQAEMGLPDVPAVGTLVPGTNKKVTAPYWVVTSGYEQGKQYTSDELMKMESRDAITTYDWVAAAPVAETSTESKAVSRLINIHQPDDTTKAITQTAMIKRQVNTNEDGSIDYGAWSTATWEAYDVPVFAGYSASSKQIPAAVVDGQTQDQVVDIFYEPVEQTITVQYLDNGKVVGTQQLTGYVGETITPNYHVPAGYELAASPQPTIKVDATGKQVIKVNVNHKLVQSTEIKTFTRTINVHQPDGTIKTINQVAVVRRTVTIDQATGKRTTGSWHTDIWEKYRLPQIAGYTPTKSIIPTKVINANSQNERVDVYYKANK</sequence>
<dbReference type="Gene3D" id="3.10.20.320">
    <property type="entry name" value="Putative peptidoglycan bound protein (lpxtg motif)"/>
    <property type="match status" value="1"/>
</dbReference>
<reference evidence="4 5" key="1">
    <citation type="submission" date="2020-01" db="EMBL/GenBank/DDBJ databases">
        <title>Vast differences in strain-level diversity in the gut microbiota of two closely related honey bee species.</title>
        <authorList>
            <person name="Ellegaard K.M."/>
            <person name="Suenami S."/>
            <person name="Miyazaki R."/>
            <person name="Engel P."/>
        </authorList>
    </citation>
    <scope>NUCLEOTIDE SEQUENCE [LARGE SCALE GENOMIC DNA]</scope>
    <source>
        <strain evidence="4 5">ESL0416</strain>
    </source>
</reference>
<feature type="chain" id="PRO_5047192262" evidence="2">
    <location>
        <begin position="32"/>
        <end position="669"/>
    </location>
</feature>
<dbReference type="EMBL" id="CP048268">
    <property type="protein sequence ID" value="QYN53290.1"/>
    <property type="molecule type" value="Genomic_DNA"/>
</dbReference>
<dbReference type="InterPro" id="IPR011889">
    <property type="entry name" value="Liste_lipo_26"/>
</dbReference>
<feature type="compositionally biased region" description="Polar residues" evidence="1">
    <location>
        <begin position="62"/>
        <end position="101"/>
    </location>
</feature>
<evidence type="ECO:0000259" key="3">
    <source>
        <dbReference type="Pfam" id="PF17966"/>
    </source>
</evidence>
<dbReference type="SUPFAM" id="SSF52058">
    <property type="entry name" value="L domain-like"/>
    <property type="match status" value="1"/>
</dbReference>
<feature type="domain" description="Mub B2-like" evidence="3">
    <location>
        <begin position="418"/>
        <end position="508"/>
    </location>
</feature>
<dbReference type="PANTHER" id="PTHR45661">
    <property type="entry name" value="SURFACE ANTIGEN"/>
    <property type="match status" value="1"/>
</dbReference>
<feature type="signal peptide" evidence="2">
    <location>
        <begin position="1"/>
        <end position="31"/>
    </location>
</feature>
<dbReference type="Gene3D" id="3.80.10.10">
    <property type="entry name" value="Ribonuclease Inhibitor"/>
    <property type="match status" value="1"/>
</dbReference>
<gene>
    <name evidence="4" type="ORF">GYM71_07615</name>
</gene>
<evidence type="ECO:0000256" key="2">
    <source>
        <dbReference type="SAM" id="SignalP"/>
    </source>
</evidence>
<keyword evidence="2" id="KW-0732">Signal</keyword>